<organism evidence="1 2">
    <name type="scientific">Clunio marinus</name>
    <dbReference type="NCBI Taxonomy" id="568069"/>
    <lineage>
        <taxon>Eukaryota</taxon>
        <taxon>Metazoa</taxon>
        <taxon>Ecdysozoa</taxon>
        <taxon>Arthropoda</taxon>
        <taxon>Hexapoda</taxon>
        <taxon>Insecta</taxon>
        <taxon>Pterygota</taxon>
        <taxon>Neoptera</taxon>
        <taxon>Endopterygota</taxon>
        <taxon>Diptera</taxon>
        <taxon>Nematocera</taxon>
        <taxon>Chironomoidea</taxon>
        <taxon>Chironomidae</taxon>
        <taxon>Clunio</taxon>
    </lineage>
</organism>
<sequence length="96" mass="11108">MSLKSDLNFAIVVTRHFFVHDVMSIKIVTGIVVGLGYIEYHDYKTVERIILSVRKISLPTLFCVKLRSFLLSKDKRREPPQIWLLSVTENILLAFS</sequence>
<proteinExistence type="predicted"/>
<dbReference type="AlphaFoldDB" id="A0A1J1HKS2"/>
<evidence type="ECO:0000313" key="2">
    <source>
        <dbReference type="Proteomes" id="UP000183832"/>
    </source>
</evidence>
<reference evidence="1 2" key="1">
    <citation type="submission" date="2015-04" db="EMBL/GenBank/DDBJ databases">
        <authorList>
            <person name="Syromyatnikov M.Y."/>
            <person name="Popov V.N."/>
        </authorList>
    </citation>
    <scope>NUCLEOTIDE SEQUENCE [LARGE SCALE GENOMIC DNA]</scope>
</reference>
<name>A0A1J1HKS2_9DIPT</name>
<accession>A0A1J1HKS2</accession>
<dbReference type="Proteomes" id="UP000183832">
    <property type="component" value="Unassembled WGS sequence"/>
</dbReference>
<dbReference type="EMBL" id="CVRI01000003">
    <property type="protein sequence ID" value="CRK87062.1"/>
    <property type="molecule type" value="Genomic_DNA"/>
</dbReference>
<evidence type="ECO:0000313" key="1">
    <source>
        <dbReference type="EMBL" id="CRK87062.1"/>
    </source>
</evidence>
<keyword evidence="2" id="KW-1185">Reference proteome</keyword>
<protein>
    <submittedName>
        <fullName evidence="1">CLUMA_CG000890, isoform A</fullName>
    </submittedName>
</protein>
<gene>
    <name evidence="1" type="ORF">CLUMA_CG000890</name>
</gene>